<organism evidence="1 2">
    <name type="scientific">Aerosakkonema funiforme FACHB-1375</name>
    <dbReference type="NCBI Taxonomy" id="2949571"/>
    <lineage>
        <taxon>Bacteria</taxon>
        <taxon>Bacillati</taxon>
        <taxon>Cyanobacteriota</taxon>
        <taxon>Cyanophyceae</taxon>
        <taxon>Oscillatoriophycideae</taxon>
        <taxon>Aerosakkonematales</taxon>
        <taxon>Aerosakkonemataceae</taxon>
        <taxon>Aerosakkonema</taxon>
    </lineage>
</organism>
<protein>
    <submittedName>
        <fullName evidence="1">Uncharacterized protein</fullName>
    </submittedName>
</protein>
<evidence type="ECO:0000313" key="2">
    <source>
        <dbReference type="Proteomes" id="UP000641646"/>
    </source>
</evidence>
<reference evidence="1" key="2">
    <citation type="submission" date="2020-08" db="EMBL/GenBank/DDBJ databases">
        <authorList>
            <person name="Chen M."/>
            <person name="Teng W."/>
            <person name="Zhao L."/>
            <person name="Hu C."/>
            <person name="Zhou Y."/>
            <person name="Han B."/>
            <person name="Song L."/>
            <person name="Shu W."/>
        </authorList>
    </citation>
    <scope>NUCLEOTIDE SEQUENCE</scope>
    <source>
        <strain evidence="1">FACHB-1375</strain>
    </source>
</reference>
<sequence>MQQFISCTINQRSLIQIVVRSISYFRPQLKAIAILLVLIGVSGGQRQRLAIARAIL</sequence>
<dbReference type="RefSeq" id="WP_190475829.1">
    <property type="nucleotide sequence ID" value="NZ_JACJPW010000214.1"/>
</dbReference>
<name>A0A926VMK4_9CYAN</name>
<comment type="caution">
    <text evidence="1">The sequence shown here is derived from an EMBL/GenBank/DDBJ whole genome shotgun (WGS) entry which is preliminary data.</text>
</comment>
<keyword evidence="2" id="KW-1185">Reference proteome</keyword>
<accession>A0A926VMK4</accession>
<reference evidence="1" key="1">
    <citation type="journal article" date="2015" name="ISME J.">
        <title>Draft Genome Sequence of Streptomyces incarnatus NRRL8089, which Produces the Nucleoside Antibiotic Sinefungin.</title>
        <authorList>
            <person name="Oshima K."/>
            <person name="Hattori M."/>
            <person name="Shimizu H."/>
            <person name="Fukuda K."/>
            <person name="Nemoto M."/>
            <person name="Inagaki K."/>
            <person name="Tamura T."/>
        </authorList>
    </citation>
    <scope>NUCLEOTIDE SEQUENCE</scope>
    <source>
        <strain evidence="1">FACHB-1375</strain>
    </source>
</reference>
<dbReference type="Proteomes" id="UP000641646">
    <property type="component" value="Unassembled WGS sequence"/>
</dbReference>
<proteinExistence type="predicted"/>
<gene>
    <name evidence="1" type="ORF">H6G03_36355</name>
</gene>
<evidence type="ECO:0000313" key="1">
    <source>
        <dbReference type="EMBL" id="MBD2186465.1"/>
    </source>
</evidence>
<dbReference type="AlphaFoldDB" id="A0A926VMK4"/>
<dbReference type="EMBL" id="JACJPW010000214">
    <property type="protein sequence ID" value="MBD2186465.1"/>
    <property type="molecule type" value="Genomic_DNA"/>
</dbReference>